<reference evidence="1 2" key="1">
    <citation type="journal article" date="2021" name="Front. Genet.">
        <title>Chromosome-Level Genome Assembly Reveals Significant Gene Expansion in the Toll and IMD Signaling Pathways of Dendrolimus kikuchii.</title>
        <authorList>
            <person name="Zhou J."/>
            <person name="Wu P."/>
            <person name="Xiong Z."/>
            <person name="Liu N."/>
            <person name="Zhao N."/>
            <person name="Ji M."/>
            <person name="Qiu Y."/>
            <person name="Yang B."/>
        </authorList>
    </citation>
    <scope>NUCLEOTIDE SEQUENCE [LARGE SCALE GENOMIC DNA]</scope>
    <source>
        <strain evidence="1">Ann1</strain>
    </source>
</reference>
<accession>A0ACC1D1F4</accession>
<keyword evidence="2" id="KW-1185">Reference proteome</keyword>
<evidence type="ECO:0000313" key="2">
    <source>
        <dbReference type="Proteomes" id="UP000824533"/>
    </source>
</evidence>
<protein>
    <submittedName>
        <fullName evidence="1">Uncharacterized protein</fullName>
    </submittedName>
</protein>
<evidence type="ECO:0000313" key="1">
    <source>
        <dbReference type="EMBL" id="KAJ0177781.1"/>
    </source>
</evidence>
<gene>
    <name evidence="1" type="ORF">K1T71_006654</name>
</gene>
<name>A0ACC1D1F4_9NEOP</name>
<proteinExistence type="predicted"/>
<organism evidence="1 2">
    <name type="scientific">Dendrolimus kikuchii</name>
    <dbReference type="NCBI Taxonomy" id="765133"/>
    <lineage>
        <taxon>Eukaryota</taxon>
        <taxon>Metazoa</taxon>
        <taxon>Ecdysozoa</taxon>
        <taxon>Arthropoda</taxon>
        <taxon>Hexapoda</taxon>
        <taxon>Insecta</taxon>
        <taxon>Pterygota</taxon>
        <taxon>Neoptera</taxon>
        <taxon>Endopterygota</taxon>
        <taxon>Lepidoptera</taxon>
        <taxon>Glossata</taxon>
        <taxon>Ditrysia</taxon>
        <taxon>Bombycoidea</taxon>
        <taxon>Lasiocampidae</taxon>
        <taxon>Dendrolimus</taxon>
    </lineage>
</organism>
<sequence>MSKKKPTCKCPPKLQKLCKRTKITDCKDVAEIIEALTYEEENSRKGKRSKQPRFKLKEFKPRPDRPPAVPMAPPMYKRLRYIGHCSLEPPKRDDKTKKAYGAFEFQSTSEEEETTTGILKKRRKSDKYKKRVRYYDLLPGDIMLPTPVPVIKHTASDKSILNVASPKTSGEVIQAQRATVKPREANPPLPPKSGHDLFRPHSGIVINRDKEYVPDVVHIPGPKRIPREKKNKGKPCHKGGICHRKSCTRKKCRKYAARRRRQLAKQMGRSGSEKPYTTLGVAADGKPRARGTQKHLKDDDSLCGLDEIPKPEHVQIPLNLKRGTLQTHSLTVLPCTKERKPEIHYGILTGSFNMYDNKFGGRSRGRQALTMSVMAYCLAFHYHPKQWTMKLVDNLVDAGDQWYIQCLDKVHDHSAVQGMCEVLPFGKKQTLILNAKRMQVLLGEPDIVGYTMSLDPTVYNLCRALKAFFKDNRAGILLTRVLKVVIWRDKVCYYVFDPAGRDARAYSNFANGAAALINIKDLESVAEVLLARTVLEDQKFVLAPVKVLKMVDEKCDEDFESDKELTQAEKAMMGYRILNGNCAIVNANMHLGDRCFEDAKFRQALTVAVVAMTYAKISPPNTWFTKTLDKILRLGNKLYVDCVHPKVMIDLTIDNIPNEIIVGPYACEIIIYRERVKGQLFTTKECLLNIRTGLDEFFSHEYNSGILEFNNYWLAVWRQKDMFYLFDPYPRTNDGLRSVKTGRACCWMLLNPETMAAVFTKNWDYLPTTTQFYIHAFKVLKLKKKEPKMQIVCTLSDEQLPGVKGKVKRKVLPMSQAHGDGKEMYHDILPMDTFEEKPVGPHHVDEEQMGDIISLVDSIQEDYLPPIPLRYKNLGPEPLEPKVVNLDSPTVSVTQVVPPWPKPRDKTNELPEPDPDREPTPPPTPPPPPVPEGGIEEEEQIEEEEDEETQKRKKEEEERRKAEEEEARRKAEELPPPLPPPPPSPQPEPEVPLAPPIEVVEDEVQTVQPVHVDRRILLTEDARYRFKLRQLRKKMTLPLSEMPLECTRSEELKKPNNFKRLPDNTGIVRGSDCCSGSGALDILPFSAIMAIVTSYKYAINTWSSSIVSFIIDTAKKLHQNKKEKFQLAPVHIIPKIGIGHQAYHANIDVVGEGATWQLENVLARKFFPKYDRGMVTTSTYSCAFFKRNGLYYLYDGSPCNAMGLRDETDKGKACFLRFTSLHALVSRILYNKDGKTDDQQFILSRILVRRLLAEPRTKLPEDYDYATGLPKSKKSRPSIVSGGKGTEKSSIEVTEAKSEHVIGYQLIDGLYRIEGTTSLKDRKPSTDVKSCHFVGLIAMLMAAMHPIRTWDHVMVDTCIEKGLEIHEKATNLSVCEKRVIKNVILDGKFININIKKIIVINENPEKKLEQYLKAVLRRLRYVMIKFPHCSMVICQTEGYYHLFDPYPPPSEDPPKEQVSEKEKVGKPEVSKKGSSVATWTLYRSIDSLIHRLKKVVTGKAADAPEFYTFELTSVKTAPRHSALNYRLSPLFKPDDNPNMPYLKRRKIRPIVDEKMYWMNIETILWSRMSPVNDLGLERNTPKTLWKDWDIEFPGDLYSLWGTIHPLDARFDNNNRGKQYLATCVVALAMTQACKIGGWTSGFLDGIVFIGDKYHKKCLGKIGTKKNHEITVDDLDNKFDDMYPYSFTVKFDKIIFGFVYNILPDRFNLSKALSYFFEKNSLGILTSPSKNLAFGKMDSSYFMFDCQSYGAPIFCPGQGAAYILKCESLNRLVYCMTLTLNIRRHGQQFHLFSLSITLSEKSK</sequence>
<comment type="caution">
    <text evidence="1">The sequence shown here is derived from an EMBL/GenBank/DDBJ whole genome shotgun (WGS) entry which is preliminary data.</text>
</comment>
<dbReference type="EMBL" id="CM034397">
    <property type="protein sequence ID" value="KAJ0177781.1"/>
    <property type="molecule type" value="Genomic_DNA"/>
</dbReference>
<dbReference type="Proteomes" id="UP000824533">
    <property type="component" value="Linkage Group LG11"/>
</dbReference>